<keyword evidence="1" id="KW-0812">Transmembrane</keyword>
<reference evidence="2" key="1">
    <citation type="submission" date="2019-10" db="EMBL/GenBank/DDBJ databases">
        <title>Conservation and host-specific expression of non-tandemly repeated heterogenous ribosome RNA gene in arbuscular mycorrhizal fungi.</title>
        <authorList>
            <person name="Maeda T."/>
            <person name="Kobayashi Y."/>
            <person name="Nakagawa T."/>
            <person name="Ezawa T."/>
            <person name="Yamaguchi K."/>
            <person name="Bino T."/>
            <person name="Nishimoto Y."/>
            <person name="Shigenobu S."/>
            <person name="Kawaguchi M."/>
        </authorList>
    </citation>
    <scope>NUCLEOTIDE SEQUENCE</scope>
    <source>
        <strain evidence="2">HR1</strain>
    </source>
</reference>
<accession>A0A8H3M5A9</accession>
<evidence type="ECO:0000313" key="2">
    <source>
        <dbReference type="EMBL" id="GET00993.1"/>
    </source>
</evidence>
<proteinExistence type="predicted"/>
<name>A0A8H3M5A9_9GLOM</name>
<dbReference type="Proteomes" id="UP000615446">
    <property type="component" value="Unassembled WGS sequence"/>
</dbReference>
<protein>
    <submittedName>
        <fullName evidence="2">Uncharacterized protein</fullName>
    </submittedName>
</protein>
<evidence type="ECO:0000313" key="3">
    <source>
        <dbReference type="Proteomes" id="UP000615446"/>
    </source>
</evidence>
<gene>
    <name evidence="2" type="ORF">RCL2_002742900</name>
</gene>
<sequence length="74" mass="8302">MLSLRLNGWESDGIYYAHKNLEKPLIILSAVVSIISRQKAALLCEIFFGICLAILGAHFAVKNIDHWENRCSSV</sequence>
<dbReference type="EMBL" id="BLAL01000297">
    <property type="protein sequence ID" value="GET00993.1"/>
    <property type="molecule type" value="Genomic_DNA"/>
</dbReference>
<keyword evidence="1" id="KW-0472">Membrane</keyword>
<keyword evidence="1" id="KW-1133">Transmembrane helix</keyword>
<evidence type="ECO:0000256" key="1">
    <source>
        <dbReference type="SAM" id="Phobius"/>
    </source>
</evidence>
<dbReference type="AlphaFoldDB" id="A0A8H3M5A9"/>
<feature type="transmembrane region" description="Helical" evidence="1">
    <location>
        <begin position="40"/>
        <end position="60"/>
    </location>
</feature>
<comment type="caution">
    <text evidence="2">The sequence shown here is derived from an EMBL/GenBank/DDBJ whole genome shotgun (WGS) entry which is preliminary data.</text>
</comment>
<organism evidence="2 3">
    <name type="scientific">Rhizophagus clarus</name>
    <dbReference type="NCBI Taxonomy" id="94130"/>
    <lineage>
        <taxon>Eukaryota</taxon>
        <taxon>Fungi</taxon>
        <taxon>Fungi incertae sedis</taxon>
        <taxon>Mucoromycota</taxon>
        <taxon>Glomeromycotina</taxon>
        <taxon>Glomeromycetes</taxon>
        <taxon>Glomerales</taxon>
        <taxon>Glomeraceae</taxon>
        <taxon>Rhizophagus</taxon>
    </lineage>
</organism>